<dbReference type="Proteomes" id="UP000712281">
    <property type="component" value="Unassembled WGS sequence"/>
</dbReference>
<gene>
    <name evidence="1" type="ORF">F2Q68_00011501</name>
</gene>
<evidence type="ECO:0000313" key="2">
    <source>
        <dbReference type="Proteomes" id="UP000712281"/>
    </source>
</evidence>
<name>A0A8S9KSQ7_BRACR</name>
<comment type="caution">
    <text evidence="1">The sequence shown here is derived from an EMBL/GenBank/DDBJ whole genome shotgun (WGS) entry which is preliminary data.</text>
</comment>
<dbReference type="AlphaFoldDB" id="A0A8S9KSQ7"/>
<proteinExistence type="predicted"/>
<accession>A0A8S9KSQ7</accession>
<evidence type="ECO:0000313" key="1">
    <source>
        <dbReference type="EMBL" id="KAF2597102.1"/>
    </source>
</evidence>
<sequence length="69" mass="7815">MAQGSNMESKHQEHMQRYSVLIVKHMTNLVKHSERSQAETRTPLDPPIRDLDSLLVTDKVCSVEAGKPD</sequence>
<organism evidence="1 2">
    <name type="scientific">Brassica cretica</name>
    <name type="common">Mustard</name>
    <dbReference type="NCBI Taxonomy" id="69181"/>
    <lineage>
        <taxon>Eukaryota</taxon>
        <taxon>Viridiplantae</taxon>
        <taxon>Streptophyta</taxon>
        <taxon>Embryophyta</taxon>
        <taxon>Tracheophyta</taxon>
        <taxon>Spermatophyta</taxon>
        <taxon>Magnoliopsida</taxon>
        <taxon>eudicotyledons</taxon>
        <taxon>Gunneridae</taxon>
        <taxon>Pentapetalae</taxon>
        <taxon>rosids</taxon>
        <taxon>malvids</taxon>
        <taxon>Brassicales</taxon>
        <taxon>Brassicaceae</taxon>
        <taxon>Brassiceae</taxon>
        <taxon>Brassica</taxon>
    </lineage>
</organism>
<reference evidence="1" key="1">
    <citation type="submission" date="2019-12" db="EMBL/GenBank/DDBJ databases">
        <title>Genome sequencing and annotation of Brassica cretica.</title>
        <authorList>
            <person name="Studholme D.J."/>
            <person name="Sarris P.F."/>
        </authorList>
    </citation>
    <scope>NUCLEOTIDE SEQUENCE</scope>
    <source>
        <strain evidence="1">PFS-001/15</strain>
        <tissue evidence="1">Leaf</tissue>
    </source>
</reference>
<protein>
    <submittedName>
        <fullName evidence="1">Uncharacterized protein</fullName>
    </submittedName>
</protein>
<dbReference type="EMBL" id="QGKW02000717">
    <property type="protein sequence ID" value="KAF2597102.1"/>
    <property type="molecule type" value="Genomic_DNA"/>
</dbReference>